<sequence>MKSLFTFFIILTIALRPLVPLMDYAVNYDFINKNLCENKSKPQLLCNGKCYLKKEIAKTSTDQSKNDSRISISGFTDIFVINENFEFFTITDYNYESSNFNSELDFSYKFNLFSNIFHPPLV</sequence>
<accession>A0ABU4JFS9</accession>
<comment type="caution">
    <text evidence="1">The sequence shown here is derived from an EMBL/GenBank/DDBJ whole genome shotgun (WGS) entry which is preliminary data.</text>
</comment>
<name>A0ABU4JFS9_9FLAO</name>
<dbReference type="Proteomes" id="UP001204439">
    <property type="component" value="Unassembled WGS sequence"/>
</dbReference>
<dbReference type="EMBL" id="JAMXLT020000009">
    <property type="protein sequence ID" value="MDW8548518.1"/>
    <property type="molecule type" value="Genomic_DNA"/>
</dbReference>
<gene>
    <name evidence="1" type="ORF">NG800_006330</name>
</gene>
<proteinExistence type="predicted"/>
<keyword evidence="2" id="KW-1185">Reference proteome</keyword>
<organism evidence="1 2">
    <name type="scientific">Epilithonimonas ginsengisoli</name>
    <dbReference type="NCBI Taxonomy" id="1245592"/>
    <lineage>
        <taxon>Bacteria</taxon>
        <taxon>Pseudomonadati</taxon>
        <taxon>Bacteroidota</taxon>
        <taxon>Flavobacteriia</taxon>
        <taxon>Flavobacteriales</taxon>
        <taxon>Weeksellaceae</taxon>
        <taxon>Chryseobacterium group</taxon>
        <taxon>Epilithonimonas</taxon>
    </lineage>
</organism>
<reference evidence="1 2" key="1">
    <citation type="submission" date="2023-11" db="EMBL/GenBank/DDBJ databases">
        <title>First isolation, identification, and characterization of non-pathogenic Epilithonimonas ginsengisoli isolated from diseased farmed rainbow trout (Oncorhynchus mykiss) in Chile.</title>
        <authorList>
            <person name="Miranda C.D."/>
            <person name="Irgang R."/>
            <person name="Concha C."/>
            <person name="Rojas R."/>
            <person name="Avendano R."/>
        </authorList>
    </citation>
    <scope>NUCLEOTIDE SEQUENCE [LARGE SCALE GENOMIC DNA]</scope>
    <source>
        <strain evidence="1 2">FP99</strain>
    </source>
</reference>
<protein>
    <submittedName>
        <fullName evidence="1">Uncharacterized protein</fullName>
    </submittedName>
</protein>
<evidence type="ECO:0000313" key="2">
    <source>
        <dbReference type="Proteomes" id="UP001204439"/>
    </source>
</evidence>
<evidence type="ECO:0000313" key="1">
    <source>
        <dbReference type="EMBL" id="MDW8548518.1"/>
    </source>
</evidence>
<dbReference type="RefSeq" id="WP_063968739.1">
    <property type="nucleotide sequence ID" value="NZ_JAMXLT020000009.1"/>
</dbReference>